<dbReference type="GO" id="GO:0006006">
    <property type="term" value="P:glucose metabolic process"/>
    <property type="evidence" value="ECO:0007669"/>
    <property type="project" value="TreeGrafter"/>
</dbReference>
<dbReference type="PANTHER" id="PTHR10091:SF6">
    <property type="entry name" value="1-EPIMERASE, PUTATIVE (AFU_ORTHOLOGUE AFUA_3G13240)-RELATED"/>
    <property type="match status" value="1"/>
</dbReference>
<dbReference type="InterPro" id="IPR008183">
    <property type="entry name" value="Aldose_1/G6P_1-epimerase"/>
</dbReference>
<dbReference type="GO" id="GO:0004034">
    <property type="term" value="F:aldose 1-epimerase activity"/>
    <property type="evidence" value="ECO:0007669"/>
    <property type="project" value="TreeGrafter"/>
</dbReference>
<dbReference type="OrthoDB" id="274691at2759"/>
<organism evidence="1 2">
    <name type="scientific">Glarea lozoyensis (strain ATCC 20868 / MF5171)</name>
    <dbReference type="NCBI Taxonomy" id="1116229"/>
    <lineage>
        <taxon>Eukaryota</taxon>
        <taxon>Fungi</taxon>
        <taxon>Dikarya</taxon>
        <taxon>Ascomycota</taxon>
        <taxon>Pezizomycotina</taxon>
        <taxon>Leotiomycetes</taxon>
        <taxon>Helotiales</taxon>
        <taxon>Helotiaceae</taxon>
        <taxon>Glarea</taxon>
    </lineage>
</organism>
<proteinExistence type="predicted"/>
<dbReference type="STRING" id="1116229.S3D0N8"/>
<dbReference type="Gene3D" id="2.70.98.10">
    <property type="match status" value="1"/>
</dbReference>
<dbReference type="GO" id="GO:0033499">
    <property type="term" value="P:galactose catabolic process via UDP-galactose, Leloir pathway"/>
    <property type="evidence" value="ECO:0007669"/>
    <property type="project" value="TreeGrafter"/>
</dbReference>
<name>S3D0N8_GLAL2</name>
<dbReference type="eggNOG" id="KOG1604">
    <property type="taxonomic scope" value="Eukaryota"/>
</dbReference>
<keyword evidence="2" id="KW-1185">Reference proteome</keyword>
<gene>
    <name evidence="1" type="ORF">GLAREA_12718</name>
</gene>
<dbReference type="SUPFAM" id="SSF74650">
    <property type="entry name" value="Galactose mutarotase-like"/>
    <property type="match status" value="1"/>
</dbReference>
<dbReference type="RefSeq" id="XP_008081690.1">
    <property type="nucleotide sequence ID" value="XM_008083499.1"/>
</dbReference>
<sequence length="387" mass="42954">MRVFHVLKTFVRYLWVGGNPFVIITALHTPNEEGKYVIQAEGIRLAFTNNGGALANFWINDKHGKEIDIVMGLDNATQYAEYEGRVGGALGRYAGMISGASFELNGKRWKTSNNGKNPDKPVTLNGGKRGWGNIRLDVAVHTKDTLTFFIYDRGANGFPGVAGASLTHTVTPFAWHMSYGSTPMKEAGPMDLSHQVFWNLDGFVENSTRTVENHMLSLPYAGLRLGIDEDKIPTGDILGNKKDSAFDFWSKPRPLGVVMDQDGKKGTEIVRGLDNTFLTTRSQPWGKDHKPVASLKSEHSGIKLDLYSDQEALQVVTWNETDGAIPLKKSQGGGDTPRFGGVSIQTQDWTDAINHPEWQRDEKIIWGPDRCFIAYSTFRFSVEKDSP</sequence>
<dbReference type="Pfam" id="PF01263">
    <property type="entry name" value="Aldose_epim"/>
    <property type="match status" value="1"/>
</dbReference>
<dbReference type="KEGG" id="glz:GLAREA_12718"/>
<protein>
    <submittedName>
        <fullName evidence="1">Galactose mutarotase-like protein</fullName>
    </submittedName>
</protein>
<dbReference type="InterPro" id="IPR014718">
    <property type="entry name" value="GH-type_carb-bd"/>
</dbReference>
<dbReference type="GeneID" id="19471758"/>
<reference evidence="1 2" key="1">
    <citation type="journal article" date="2013" name="BMC Genomics">
        <title>Genomics-driven discovery of the pneumocandin biosynthetic gene cluster in the fungus Glarea lozoyensis.</title>
        <authorList>
            <person name="Chen L."/>
            <person name="Yue Q."/>
            <person name="Zhang X."/>
            <person name="Xiang M."/>
            <person name="Wang C."/>
            <person name="Li S."/>
            <person name="Che Y."/>
            <person name="Ortiz-Lopez F.J."/>
            <person name="Bills G.F."/>
            <person name="Liu X."/>
            <person name="An Z."/>
        </authorList>
    </citation>
    <scope>NUCLEOTIDE SEQUENCE [LARGE SCALE GENOMIC DNA]</scope>
    <source>
        <strain evidence="2">ATCC 20868 / MF5171</strain>
    </source>
</reference>
<dbReference type="HOGENOM" id="CLU_031753_0_1_1"/>
<dbReference type="EMBL" id="KE145362">
    <property type="protein sequence ID" value="EPE31415.1"/>
    <property type="molecule type" value="Genomic_DNA"/>
</dbReference>
<evidence type="ECO:0000313" key="2">
    <source>
        <dbReference type="Proteomes" id="UP000016922"/>
    </source>
</evidence>
<dbReference type="InterPro" id="IPR011013">
    <property type="entry name" value="Gal_mutarotase_sf_dom"/>
</dbReference>
<dbReference type="OMA" id="ALHVHTW"/>
<dbReference type="PANTHER" id="PTHR10091">
    <property type="entry name" value="ALDOSE-1-EPIMERASE"/>
    <property type="match status" value="1"/>
</dbReference>
<evidence type="ECO:0000313" key="1">
    <source>
        <dbReference type="EMBL" id="EPE31415.1"/>
    </source>
</evidence>
<dbReference type="AlphaFoldDB" id="S3D0N8"/>
<dbReference type="GO" id="GO:0030246">
    <property type="term" value="F:carbohydrate binding"/>
    <property type="evidence" value="ECO:0007669"/>
    <property type="project" value="InterPro"/>
</dbReference>
<accession>S3D0N8</accession>
<dbReference type="Proteomes" id="UP000016922">
    <property type="component" value="Unassembled WGS sequence"/>
</dbReference>